<name>A0ABM6TBS6_9CAUL</name>
<dbReference type="EMBL" id="CP027850">
    <property type="protein sequence ID" value="AVQ00475.1"/>
    <property type="molecule type" value="Genomic_DNA"/>
</dbReference>
<dbReference type="Proteomes" id="UP000240527">
    <property type="component" value="Chromosome"/>
</dbReference>
<evidence type="ECO:0000256" key="1">
    <source>
        <dbReference type="SAM" id="Phobius"/>
    </source>
</evidence>
<keyword evidence="1" id="KW-1133">Transmembrane helix</keyword>
<dbReference type="RefSeq" id="WP_013077297.1">
    <property type="nucleotide sequence ID" value="NZ_CP027850.1"/>
</dbReference>
<feature type="transmembrane region" description="Helical" evidence="1">
    <location>
        <begin position="37"/>
        <end position="57"/>
    </location>
</feature>
<evidence type="ECO:0000313" key="2">
    <source>
        <dbReference type="EMBL" id="AVQ00475.1"/>
    </source>
</evidence>
<accession>A0ABM6TBS6</accession>
<reference evidence="2 3" key="1">
    <citation type="journal article" date="2015" name="Biotechnol. Bioeng.">
        <title>Genome sequence and phenotypic characterization of Caulobacter segnis.</title>
        <authorList>
            <person name="Patel S."/>
            <person name="Fletcher B."/>
            <person name="Scott D.C."/>
            <person name="Ely B."/>
        </authorList>
    </citation>
    <scope>NUCLEOTIDE SEQUENCE [LARGE SCALE GENOMIC DNA]</scope>
    <source>
        <strain evidence="2 3">TK0059</strain>
    </source>
</reference>
<feature type="transmembrane region" description="Helical" evidence="1">
    <location>
        <begin position="12"/>
        <end position="31"/>
    </location>
</feature>
<keyword evidence="3" id="KW-1185">Reference proteome</keyword>
<gene>
    <name evidence="2" type="ORF">B7G68_00495</name>
</gene>
<keyword evidence="1" id="KW-0472">Membrane</keyword>
<protein>
    <submittedName>
        <fullName evidence="2">Uncharacterized protein</fullName>
    </submittedName>
</protein>
<sequence length="99" mass="10417">MTVHAVSRMRRALVVLYAAGLGAILVVAGFLAHEGQWILLAPVIASFAAASAGFVALMRLADHHATLGLTPGRRRLLLTFALISAAAFIAGLVTAWRLL</sequence>
<keyword evidence="1" id="KW-0812">Transmembrane</keyword>
<proteinExistence type="predicted"/>
<organism evidence="2 3">
    <name type="scientific">Caulobacter segnis</name>
    <dbReference type="NCBI Taxonomy" id="88688"/>
    <lineage>
        <taxon>Bacteria</taxon>
        <taxon>Pseudomonadati</taxon>
        <taxon>Pseudomonadota</taxon>
        <taxon>Alphaproteobacteria</taxon>
        <taxon>Caulobacterales</taxon>
        <taxon>Caulobacteraceae</taxon>
        <taxon>Caulobacter</taxon>
    </lineage>
</organism>
<evidence type="ECO:0000313" key="3">
    <source>
        <dbReference type="Proteomes" id="UP000240527"/>
    </source>
</evidence>
<feature type="transmembrane region" description="Helical" evidence="1">
    <location>
        <begin position="77"/>
        <end position="98"/>
    </location>
</feature>